<protein>
    <submittedName>
        <fullName evidence="1">Uncharacterized protein</fullName>
    </submittedName>
</protein>
<proteinExistence type="predicted"/>
<evidence type="ECO:0000313" key="2">
    <source>
        <dbReference type="Proteomes" id="UP000717634"/>
    </source>
</evidence>
<dbReference type="Proteomes" id="UP000717634">
    <property type="component" value="Unassembled WGS sequence"/>
</dbReference>
<accession>A0ABX1HGT8</accession>
<gene>
    <name evidence="1" type="ORF">HBN54_002067</name>
</gene>
<organism evidence="1 2">
    <name type="scientific">Hymenobacter artigasi</name>
    <dbReference type="NCBI Taxonomy" id="2719616"/>
    <lineage>
        <taxon>Bacteria</taxon>
        <taxon>Pseudomonadati</taxon>
        <taxon>Bacteroidota</taxon>
        <taxon>Cytophagia</taxon>
        <taxon>Cytophagales</taxon>
        <taxon>Hymenobacteraceae</taxon>
        <taxon>Hymenobacter</taxon>
    </lineage>
</organism>
<reference evidence="1 2" key="1">
    <citation type="submission" date="2020-03" db="EMBL/GenBank/DDBJ databases">
        <title>Genomic Encyclopedia of Type Strains, Phase IV (KMG-V): Genome sequencing to study the core and pangenomes of soil and plant-associated prokaryotes.</title>
        <authorList>
            <person name="Whitman W."/>
        </authorList>
    </citation>
    <scope>NUCLEOTIDE SEQUENCE [LARGE SCALE GENOMIC DNA]</scope>
    <source>
        <strain evidence="1 2">1B</strain>
    </source>
</reference>
<name>A0ABX1HGT8_9BACT</name>
<evidence type="ECO:0000313" key="1">
    <source>
        <dbReference type="EMBL" id="NKI89469.1"/>
    </source>
</evidence>
<dbReference type="EMBL" id="JAAVTK010000005">
    <property type="protein sequence ID" value="NKI89469.1"/>
    <property type="molecule type" value="Genomic_DNA"/>
</dbReference>
<sequence length="57" mass="6629">MANLAIRGYDIQRPKTTGAGFDYPGRGIELLWDPQQLRVTNFEDANQFVKRTYRPGW</sequence>
<comment type="caution">
    <text evidence="1">The sequence shown here is derived from an EMBL/GenBank/DDBJ whole genome shotgun (WGS) entry which is preliminary data.</text>
</comment>
<keyword evidence="2" id="KW-1185">Reference proteome</keyword>